<feature type="compositionally biased region" description="Polar residues" evidence="1">
    <location>
        <begin position="115"/>
        <end position="125"/>
    </location>
</feature>
<proteinExistence type="predicted"/>
<organism evidence="3 4">
    <name type="scientific">Colletotrichum gloeosporioides</name>
    <name type="common">Anthracnose fungus</name>
    <name type="synonym">Glomerella cingulata</name>
    <dbReference type="NCBI Taxonomy" id="474922"/>
    <lineage>
        <taxon>Eukaryota</taxon>
        <taxon>Fungi</taxon>
        <taxon>Dikarya</taxon>
        <taxon>Ascomycota</taxon>
        <taxon>Pezizomycotina</taxon>
        <taxon>Sordariomycetes</taxon>
        <taxon>Hypocreomycetidae</taxon>
        <taxon>Glomerellales</taxon>
        <taxon>Glomerellaceae</taxon>
        <taxon>Colletotrichum</taxon>
        <taxon>Colletotrichum gloeosporioides species complex</taxon>
    </lineage>
</organism>
<protein>
    <submittedName>
        <fullName evidence="3">Uncharacterized protein</fullName>
    </submittedName>
</protein>
<feature type="compositionally biased region" description="Basic and acidic residues" evidence="1">
    <location>
        <begin position="400"/>
        <end position="409"/>
    </location>
</feature>
<keyword evidence="4" id="KW-1185">Reference proteome</keyword>
<feature type="compositionally biased region" description="Polar residues" evidence="1">
    <location>
        <begin position="98"/>
        <end position="108"/>
    </location>
</feature>
<evidence type="ECO:0000256" key="2">
    <source>
        <dbReference type="SAM" id="Phobius"/>
    </source>
</evidence>
<name>A0A8H4FGN7_COLGL</name>
<evidence type="ECO:0000313" key="4">
    <source>
        <dbReference type="Proteomes" id="UP000613401"/>
    </source>
</evidence>
<evidence type="ECO:0000313" key="3">
    <source>
        <dbReference type="EMBL" id="KAF3801141.1"/>
    </source>
</evidence>
<dbReference type="RefSeq" id="XP_045260300.1">
    <property type="nucleotide sequence ID" value="XM_045410735.1"/>
</dbReference>
<keyword evidence="2" id="KW-0472">Membrane</keyword>
<evidence type="ECO:0000256" key="1">
    <source>
        <dbReference type="SAM" id="MobiDB-lite"/>
    </source>
</evidence>
<feature type="transmembrane region" description="Helical" evidence="2">
    <location>
        <begin position="618"/>
        <end position="638"/>
    </location>
</feature>
<gene>
    <name evidence="3" type="ORF">GCG54_00010820</name>
</gene>
<dbReference type="Proteomes" id="UP000613401">
    <property type="component" value="Unassembled WGS sequence"/>
</dbReference>
<reference evidence="3" key="2">
    <citation type="submission" date="2020-03" db="EMBL/GenBank/DDBJ databases">
        <authorList>
            <person name="Fu F.-F."/>
            <person name="Chen J."/>
        </authorList>
    </citation>
    <scope>NUCLEOTIDE SEQUENCE</scope>
    <source>
        <strain evidence="3">Lc1</strain>
    </source>
</reference>
<dbReference type="AlphaFoldDB" id="A0A8H4FGN7"/>
<comment type="caution">
    <text evidence="3">The sequence shown here is derived from an EMBL/GenBank/DDBJ whole genome shotgun (WGS) entry which is preliminary data.</text>
</comment>
<reference evidence="3" key="1">
    <citation type="journal article" date="2020" name="Phytopathology">
        <title>Genome sequence and comparative analysis of Colletotrichum gloeosporioides isolated from Liriodendron leaves.</title>
        <authorList>
            <person name="Fu F.F."/>
            <person name="Hao Z."/>
            <person name="Wang P."/>
            <person name="Lu Y."/>
            <person name="Xue L.J."/>
            <person name="Wei G."/>
            <person name="Tian Y."/>
            <person name="Baishi H."/>
            <person name="Xu H."/>
            <person name="Shi J."/>
            <person name="Cheng T."/>
            <person name="Wang G."/>
            <person name="Yi Y."/>
            <person name="Chen J."/>
        </authorList>
    </citation>
    <scope>NUCLEOTIDE SEQUENCE</scope>
    <source>
        <strain evidence="3">Lc1</strain>
    </source>
</reference>
<dbReference type="EMBL" id="WVTB01000069">
    <property type="protein sequence ID" value="KAF3801141.1"/>
    <property type="molecule type" value="Genomic_DNA"/>
</dbReference>
<feature type="region of interest" description="Disordered" evidence="1">
    <location>
        <begin position="58"/>
        <end position="140"/>
    </location>
</feature>
<sequence>MNDKTKTRSLMLEAQELLLVAHMIYFVISVMNLFITCFIIMAVKKVAFGYEHVPNGDELPDGEAPGDTPLQSGGLGGDVATSTASDDTRRHEDVPQMVNESSSNTDTNLAVAASEQVSEPSNSLPDQGHPSGLGPFETSRTRQRVINVEAPRAGRQPPVDILWTPDLVNVNLDCFFSDEEKQPRDTFTKLIRKHQHDILTSRSGKLPHITVRMAYIQSRAALEGLNMNGEVRILIVGLRTKKSRREFHAFGMRPENKHYVPFKLCYAPETGAIFPAAVATCALKEIRDTTLCGRLTVIRSSNLSPRTSTVGGLLKIKDQFFALTTSRMPEDSDQMLENDNNRMTEKHSDAVLVFDDEAFERGWNYLDEALLSNSDDEVDDSDTQAGDSHVLDDDGEEREELGRDSSHDMTIDGDYVMFRVNEERMQAGEDWQLVPVDLEHLLPNKIPERGRMGPPRESPFIEDFCNEPSGLLKNNLGNPRKVWVISGMGDFRSCWMCPNSSQMISPDGTEHLKAGDSGSWVVDHTHRLLGIVVARSLGVGYIVSFASVRQDIEKRMRLNPKAVELPDRLESRIRLNPSNTNTGSSRGPRRSVQVDIPRERYNVENLNVANARVHSGQYLHYVIPIAVCYMALILLMNFGREYSPRSQLFGQVLALPMLELGL</sequence>
<feature type="region of interest" description="Disordered" evidence="1">
    <location>
        <begin position="374"/>
        <end position="409"/>
    </location>
</feature>
<accession>A0A8H4FGN7</accession>
<keyword evidence="2" id="KW-0812">Transmembrane</keyword>
<dbReference type="GeneID" id="69017947"/>
<keyword evidence="2" id="KW-1133">Transmembrane helix</keyword>
<feature type="transmembrane region" description="Helical" evidence="2">
    <location>
        <begin position="20"/>
        <end position="43"/>
    </location>
</feature>